<evidence type="ECO:0000313" key="3">
    <source>
        <dbReference type="Proteomes" id="UP000812966"/>
    </source>
</evidence>
<comment type="caution">
    <text evidence="2">The sequence shown here is derived from an EMBL/GenBank/DDBJ whole genome shotgun (WGS) entry which is preliminary data.</text>
</comment>
<dbReference type="AlphaFoldDB" id="A0A8K0NQQ1"/>
<accession>A0A8K0NQQ1</accession>
<feature type="region of interest" description="Disordered" evidence="1">
    <location>
        <begin position="94"/>
        <end position="247"/>
    </location>
</feature>
<reference evidence="2" key="1">
    <citation type="submission" date="2020-04" db="EMBL/GenBank/DDBJ databases">
        <title>Analysis of mating type loci in Filobasidium floriforme.</title>
        <authorList>
            <person name="Nowrousian M."/>
        </authorList>
    </citation>
    <scope>NUCLEOTIDE SEQUENCE</scope>
    <source>
        <strain evidence="2">CBS 6242</strain>
    </source>
</reference>
<keyword evidence="3" id="KW-1185">Reference proteome</keyword>
<dbReference type="Proteomes" id="UP000812966">
    <property type="component" value="Unassembled WGS sequence"/>
</dbReference>
<feature type="region of interest" description="Disordered" evidence="1">
    <location>
        <begin position="295"/>
        <end position="344"/>
    </location>
</feature>
<gene>
    <name evidence="2" type="ORF">FFLO_06166</name>
</gene>
<proteinExistence type="predicted"/>
<dbReference type="EMBL" id="JABELV010000184">
    <property type="protein sequence ID" value="KAG7528420.1"/>
    <property type="molecule type" value="Genomic_DNA"/>
</dbReference>
<sequence length="344" mass="37134">MMDEDAALLAGLQMQEAGSSAHGHGMELDPNVHDHDHDPSGLGGMMGVGGVNDEDAFGALDSTTLAEMGRGMQEALHGHGHGDERDRLVEQGEEQEGYNHYSQHHLQQHQHQQDGRQTPSSHDQQQYSSHSHSHQHPAYSDPGLDTDPNNLDPVFQTSTQSLSSSVAGTGFGVHRNNGGTENVSDLRTRRGRGAEGDDQTRHHDQQSYDEHQDPEHRDSHAHEHDDPGDHAEVQHHQPEEVGEEGVEQMEMSLNGAMDAAAAAAAVGMGVGVEGEMMDIGMGMDMGYMGDVQEQEGVTGAADESEGGDRTVEGGEEMEAYGGTGMEQPNAEHQHPEEDKIEGWS</sequence>
<feature type="compositionally biased region" description="Polar residues" evidence="1">
    <location>
        <begin position="155"/>
        <end position="167"/>
    </location>
</feature>
<feature type="compositionally biased region" description="Basic and acidic residues" evidence="1">
    <location>
        <begin position="184"/>
        <end position="239"/>
    </location>
</feature>
<feature type="compositionally biased region" description="Basic and acidic residues" evidence="1">
    <location>
        <begin position="329"/>
        <end position="344"/>
    </location>
</feature>
<feature type="compositionally biased region" description="Low complexity" evidence="1">
    <location>
        <begin position="120"/>
        <end position="130"/>
    </location>
</feature>
<name>A0A8K0NQQ1_9TREE</name>
<organism evidence="2 3">
    <name type="scientific">Filobasidium floriforme</name>
    <dbReference type="NCBI Taxonomy" id="5210"/>
    <lineage>
        <taxon>Eukaryota</taxon>
        <taxon>Fungi</taxon>
        <taxon>Dikarya</taxon>
        <taxon>Basidiomycota</taxon>
        <taxon>Agaricomycotina</taxon>
        <taxon>Tremellomycetes</taxon>
        <taxon>Filobasidiales</taxon>
        <taxon>Filobasidiaceae</taxon>
        <taxon>Filobasidium</taxon>
    </lineage>
</organism>
<protein>
    <submittedName>
        <fullName evidence="2">Uncharacterized protein</fullName>
    </submittedName>
</protein>
<evidence type="ECO:0000256" key="1">
    <source>
        <dbReference type="SAM" id="MobiDB-lite"/>
    </source>
</evidence>
<evidence type="ECO:0000313" key="2">
    <source>
        <dbReference type="EMBL" id="KAG7528420.1"/>
    </source>
</evidence>